<feature type="non-terminal residue" evidence="2">
    <location>
        <position position="238"/>
    </location>
</feature>
<organism evidence="2 3">
    <name type="scientific">Prorocentrum cordatum</name>
    <dbReference type="NCBI Taxonomy" id="2364126"/>
    <lineage>
        <taxon>Eukaryota</taxon>
        <taxon>Sar</taxon>
        <taxon>Alveolata</taxon>
        <taxon>Dinophyceae</taxon>
        <taxon>Prorocentrales</taxon>
        <taxon>Prorocentraceae</taxon>
        <taxon>Prorocentrum</taxon>
    </lineage>
</organism>
<sequence length="238" mass="24244">MTQAALQARLRALEERLVPAEMSAAAALPPGPATAAEPEKDGASGTGGKQLQEPPEPQEPQEPQERPEKLESAAAAAALSERLAAFKMRGVDVDSARSIDADGLTPAQRLLWPEMAKQKAQKAEGLTAAQKRLWPDLAEAAEGATPTTRQPEQPAAAATGSDLRALFDLQLAELGSQLGAGLRALPFPAVEAPGSALTSPLPLAGTAPGSALPPLPGLAPLAPPPQGPLGPPPGIPLP</sequence>
<evidence type="ECO:0000313" key="3">
    <source>
        <dbReference type="Proteomes" id="UP001189429"/>
    </source>
</evidence>
<reference evidence="2" key="1">
    <citation type="submission" date="2023-10" db="EMBL/GenBank/DDBJ databases">
        <authorList>
            <person name="Chen Y."/>
            <person name="Shah S."/>
            <person name="Dougan E. K."/>
            <person name="Thang M."/>
            <person name="Chan C."/>
        </authorList>
    </citation>
    <scope>NUCLEOTIDE SEQUENCE [LARGE SCALE GENOMIC DNA]</scope>
</reference>
<gene>
    <name evidence="2" type="ORF">PCOR1329_LOCUS34893</name>
</gene>
<dbReference type="Proteomes" id="UP001189429">
    <property type="component" value="Unassembled WGS sequence"/>
</dbReference>
<feature type="region of interest" description="Disordered" evidence="1">
    <location>
        <begin position="193"/>
        <end position="238"/>
    </location>
</feature>
<feature type="compositionally biased region" description="Low complexity" evidence="1">
    <location>
        <begin position="200"/>
        <end position="210"/>
    </location>
</feature>
<protein>
    <submittedName>
        <fullName evidence="2">Uncharacterized protein</fullName>
    </submittedName>
</protein>
<keyword evidence="3" id="KW-1185">Reference proteome</keyword>
<dbReference type="EMBL" id="CAUYUJ010014271">
    <property type="protein sequence ID" value="CAK0839122.1"/>
    <property type="molecule type" value="Genomic_DNA"/>
</dbReference>
<feature type="region of interest" description="Disordered" evidence="1">
    <location>
        <begin position="23"/>
        <end position="74"/>
    </location>
</feature>
<feature type="region of interest" description="Disordered" evidence="1">
    <location>
        <begin position="139"/>
        <end position="159"/>
    </location>
</feature>
<evidence type="ECO:0000256" key="1">
    <source>
        <dbReference type="SAM" id="MobiDB-lite"/>
    </source>
</evidence>
<evidence type="ECO:0000313" key="2">
    <source>
        <dbReference type="EMBL" id="CAK0839122.1"/>
    </source>
</evidence>
<feature type="compositionally biased region" description="Low complexity" evidence="1">
    <location>
        <begin position="24"/>
        <end position="36"/>
    </location>
</feature>
<name>A0ABN9T2D1_9DINO</name>
<accession>A0ABN9T2D1</accession>
<proteinExistence type="predicted"/>
<comment type="caution">
    <text evidence="2">The sequence shown here is derived from an EMBL/GenBank/DDBJ whole genome shotgun (WGS) entry which is preliminary data.</text>
</comment>
<feature type="compositionally biased region" description="Pro residues" evidence="1">
    <location>
        <begin position="211"/>
        <end position="238"/>
    </location>
</feature>